<dbReference type="GO" id="GO:0016020">
    <property type="term" value="C:membrane"/>
    <property type="evidence" value="ECO:0007669"/>
    <property type="project" value="UniProtKB-SubCell"/>
</dbReference>
<reference evidence="6" key="1">
    <citation type="journal article" date="2014" name="Int. J. Syst. Evol. Microbiol.">
        <title>Complete genome sequence of Corynebacterium casei LMG S-19264T (=DSM 44701T), isolated from a smear-ripened cheese.</title>
        <authorList>
            <consortium name="US DOE Joint Genome Institute (JGI-PGF)"/>
            <person name="Walter F."/>
            <person name="Albersmeier A."/>
            <person name="Kalinowski J."/>
            <person name="Ruckert C."/>
        </authorList>
    </citation>
    <scope>NUCLEOTIDE SEQUENCE</scope>
    <source>
        <strain evidence="6">JCM 19596</strain>
    </source>
</reference>
<sequence length="195" mass="19881">MEKAIETTTKTGAVHLALPLALVLGFTVSLVGLAWFSDHYVSSQPGAQMTALMVAIGIGLHNFSEGLAIGQSAATGAISLAVVLLIGFALHNITEGFGIAAPLTNTQTSTRRLAGLGLIAGGPTFLGTIVGESWTSPVASVLFLALAGGALIYVIQELFAIDHSAVTRSALFSSVAAGFLIGFTTELAVHLSMTA</sequence>
<dbReference type="GO" id="GO:0046873">
    <property type="term" value="F:metal ion transmembrane transporter activity"/>
    <property type="evidence" value="ECO:0007669"/>
    <property type="project" value="InterPro"/>
</dbReference>
<protein>
    <submittedName>
        <fullName evidence="6">Uncharacterized protein</fullName>
    </submittedName>
</protein>
<organism evidence="6 7">
    <name type="scientific">Halocalculus aciditolerans</name>
    <dbReference type="NCBI Taxonomy" id="1383812"/>
    <lineage>
        <taxon>Archaea</taxon>
        <taxon>Methanobacteriati</taxon>
        <taxon>Methanobacteriota</taxon>
        <taxon>Stenosarchaea group</taxon>
        <taxon>Halobacteria</taxon>
        <taxon>Halobacteriales</taxon>
        <taxon>Halobacteriaceae</taxon>
        <taxon>Halocalculus</taxon>
    </lineage>
</organism>
<dbReference type="Proteomes" id="UP000607197">
    <property type="component" value="Unassembled WGS sequence"/>
</dbReference>
<keyword evidence="4 5" id="KW-0472">Membrane</keyword>
<evidence type="ECO:0000256" key="4">
    <source>
        <dbReference type="ARBA" id="ARBA00023136"/>
    </source>
</evidence>
<reference evidence="6" key="2">
    <citation type="submission" date="2020-09" db="EMBL/GenBank/DDBJ databases">
        <authorList>
            <person name="Sun Q."/>
            <person name="Ohkuma M."/>
        </authorList>
    </citation>
    <scope>NUCLEOTIDE SEQUENCE</scope>
    <source>
        <strain evidence="6">JCM 19596</strain>
    </source>
</reference>
<dbReference type="InterPro" id="IPR003689">
    <property type="entry name" value="ZIP"/>
</dbReference>
<feature type="transmembrane region" description="Helical" evidence="5">
    <location>
        <begin position="113"/>
        <end position="131"/>
    </location>
</feature>
<comment type="subcellular location">
    <subcellularLocation>
        <location evidence="1">Membrane</location>
        <topology evidence="1">Multi-pass membrane protein</topology>
    </subcellularLocation>
</comment>
<accession>A0A830FGA7</accession>
<feature type="transmembrane region" description="Helical" evidence="5">
    <location>
        <begin position="171"/>
        <end position="193"/>
    </location>
</feature>
<dbReference type="EMBL" id="BMPG01000006">
    <property type="protein sequence ID" value="GGL71659.1"/>
    <property type="molecule type" value="Genomic_DNA"/>
</dbReference>
<evidence type="ECO:0000313" key="6">
    <source>
        <dbReference type="EMBL" id="GGL71659.1"/>
    </source>
</evidence>
<dbReference type="AlphaFoldDB" id="A0A830FGA7"/>
<keyword evidence="7" id="KW-1185">Reference proteome</keyword>
<name>A0A830FGA7_9EURY</name>
<evidence type="ECO:0000313" key="7">
    <source>
        <dbReference type="Proteomes" id="UP000607197"/>
    </source>
</evidence>
<feature type="transmembrane region" description="Helical" evidence="5">
    <location>
        <begin position="137"/>
        <end position="159"/>
    </location>
</feature>
<evidence type="ECO:0000256" key="1">
    <source>
        <dbReference type="ARBA" id="ARBA00004141"/>
    </source>
</evidence>
<evidence type="ECO:0000256" key="2">
    <source>
        <dbReference type="ARBA" id="ARBA00022692"/>
    </source>
</evidence>
<proteinExistence type="predicted"/>
<evidence type="ECO:0000256" key="3">
    <source>
        <dbReference type="ARBA" id="ARBA00022989"/>
    </source>
</evidence>
<feature type="transmembrane region" description="Helical" evidence="5">
    <location>
        <begin position="73"/>
        <end position="93"/>
    </location>
</feature>
<comment type="caution">
    <text evidence="6">The sequence shown here is derived from an EMBL/GenBank/DDBJ whole genome shotgun (WGS) entry which is preliminary data.</text>
</comment>
<feature type="transmembrane region" description="Helical" evidence="5">
    <location>
        <begin position="12"/>
        <end position="36"/>
    </location>
</feature>
<evidence type="ECO:0000256" key="5">
    <source>
        <dbReference type="SAM" id="Phobius"/>
    </source>
</evidence>
<keyword evidence="3 5" id="KW-1133">Transmembrane helix</keyword>
<keyword evidence="2 5" id="KW-0812">Transmembrane</keyword>
<dbReference type="Pfam" id="PF02535">
    <property type="entry name" value="Zip"/>
    <property type="match status" value="1"/>
</dbReference>
<gene>
    <name evidence="6" type="ORF">GCM10009039_32140</name>
</gene>